<evidence type="ECO:0000256" key="5">
    <source>
        <dbReference type="ARBA" id="ARBA00022679"/>
    </source>
</evidence>
<dbReference type="InterPro" id="IPR004417">
    <property type="entry name" value="TrmFO"/>
</dbReference>
<dbReference type="InterPro" id="IPR002218">
    <property type="entry name" value="MnmG-rel"/>
</dbReference>
<keyword evidence="7 10" id="KW-0274">FAD</keyword>
<sequence length="435" mass="47292">MKATVIGGGLAGCEAAYTLARYGIEAELWEQKPEHYSPAHKYPGLAELVCSNSLKAARLDSASGMLKEEMRRLGSLIVPCAEKTAVAAGGALAVDREAFSDAVTAAIRENPLIHLVEKQADAIPEGPVIVATGPLTSGALAEEIVRLTGRTGLSFFDAAAPIVTDESIDHSIVFAASRYGRGEDDYLNCPMNKEEYEAFYEALVSAESVELHAFEKKDFRVYEGCMPVEVMAKRGPDTIRFGPLKPVGLRDPRTGRRPWAVVQLRKENNGGTLYNLVGFQTNLKWGEQKRVFSMIPGLANAEFVRYGVMHRNTFLDSPRLLDREFRLKSRPSIRFAGQMTGVEGYVESAASGLLAGHHLARELLGLAPLQLPAESMLGALTGHVVNETGDFQPMGANMGILPPLEEPVRDKRLRYLALAERGVSALEKAIKEAGL</sequence>
<dbReference type="GO" id="GO:0047151">
    <property type="term" value="F:tRNA (uracil(54)-C5)-methyltransferase activity, 5,10-methylenetetrahydrofolate-dependent"/>
    <property type="evidence" value="ECO:0007669"/>
    <property type="project" value="UniProtKB-UniRule"/>
</dbReference>
<dbReference type="Proteomes" id="UP000824002">
    <property type="component" value="Unassembled WGS sequence"/>
</dbReference>
<accession>A0A9D1FMZ5</accession>
<dbReference type="Gene3D" id="3.50.50.60">
    <property type="entry name" value="FAD/NAD(P)-binding domain"/>
    <property type="match status" value="2"/>
</dbReference>
<comment type="cofactor">
    <cofactor evidence="1 10">
        <name>FAD</name>
        <dbReference type="ChEBI" id="CHEBI:57692"/>
    </cofactor>
</comment>
<protein>
    <recommendedName>
        <fullName evidence="10">Methylenetetrahydrofolate--tRNA-(uracil-5-)-methyltransferase TrmFO</fullName>
        <ecNumber evidence="10">2.1.1.74</ecNumber>
    </recommendedName>
    <alternativeName>
        <fullName evidence="10">Folate-dependent tRNA (uracil-5-)-methyltransferase</fullName>
    </alternativeName>
    <alternativeName>
        <fullName evidence="10">Folate-dependent tRNA(M-5-U54)-methyltransferase</fullName>
    </alternativeName>
</protein>
<dbReference type="EC" id="2.1.1.74" evidence="10"/>
<organism evidence="12 13">
    <name type="scientific">Candidatus Merdivicinus excrementipullorum</name>
    <dbReference type="NCBI Taxonomy" id="2840867"/>
    <lineage>
        <taxon>Bacteria</taxon>
        <taxon>Bacillati</taxon>
        <taxon>Bacillota</taxon>
        <taxon>Clostridia</taxon>
        <taxon>Eubacteriales</taxon>
        <taxon>Oscillospiraceae</taxon>
        <taxon>Oscillospiraceae incertae sedis</taxon>
        <taxon>Candidatus Merdivicinus</taxon>
    </lineage>
</organism>
<name>A0A9D1FMZ5_9FIRM</name>
<keyword evidence="4 10" id="KW-0285">Flavoprotein</keyword>
<dbReference type="GO" id="GO:0030488">
    <property type="term" value="P:tRNA methylation"/>
    <property type="evidence" value="ECO:0007669"/>
    <property type="project" value="TreeGrafter"/>
</dbReference>
<evidence type="ECO:0000256" key="1">
    <source>
        <dbReference type="ARBA" id="ARBA00001974"/>
    </source>
</evidence>
<evidence type="ECO:0000256" key="4">
    <source>
        <dbReference type="ARBA" id="ARBA00022630"/>
    </source>
</evidence>
<dbReference type="InterPro" id="IPR040131">
    <property type="entry name" value="MnmG_N"/>
</dbReference>
<dbReference type="PANTHER" id="PTHR11806:SF2">
    <property type="entry name" value="METHYLENETETRAHYDROFOLATE--TRNA-(URACIL-5-)-METHYLTRANSFERASE TRMFO"/>
    <property type="match status" value="1"/>
</dbReference>
<comment type="subcellular location">
    <subcellularLocation>
        <location evidence="10">Cytoplasm</location>
    </subcellularLocation>
</comment>
<keyword evidence="2 10" id="KW-0963">Cytoplasm</keyword>
<evidence type="ECO:0000256" key="2">
    <source>
        <dbReference type="ARBA" id="ARBA00022490"/>
    </source>
</evidence>
<dbReference type="HAMAP" id="MF_01037">
    <property type="entry name" value="TrmFO"/>
    <property type="match status" value="1"/>
</dbReference>
<proteinExistence type="inferred from homology"/>
<dbReference type="InterPro" id="IPR036188">
    <property type="entry name" value="FAD/NAD-bd_sf"/>
</dbReference>
<dbReference type="PANTHER" id="PTHR11806">
    <property type="entry name" value="GLUCOSE INHIBITED DIVISION PROTEIN A"/>
    <property type="match status" value="1"/>
</dbReference>
<evidence type="ECO:0000256" key="7">
    <source>
        <dbReference type="ARBA" id="ARBA00022827"/>
    </source>
</evidence>
<keyword evidence="9 10" id="KW-0520">NAD</keyword>
<gene>
    <name evidence="10 12" type="primary">trmFO</name>
    <name evidence="12" type="ORF">IAB51_06850</name>
</gene>
<evidence type="ECO:0000256" key="6">
    <source>
        <dbReference type="ARBA" id="ARBA00022694"/>
    </source>
</evidence>
<dbReference type="GO" id="GO:0050660">
    <property type="term" value="F:flavin adenine dinucleotide binding"/>
    <property type="evidence" value="ECO:0007669"/>
    <property type="project" value="UniProtKB-UniRule"/>
</dbReference>
<dbReference type="Pfam" id="PF01134">
    <property type="entry name" value="GIDA"/>
    <property type="match status" value="1"/>
</dbReference>
<comment type="catalytic activity">
    <reaction evidence="10">
        <text>uridine(54) in tRNA + (6R)-5,10-methylene-5,6,7,8-tetrahydrofolate + NADPH + H(+) = 5-methyluridine(54) in tRNA + (6S)-5,6,7,8-tetrahydrofolate + NADP(+)</text>
        <dbReference type="Rhea" id="RHEA:62372"/>
        <dbReference type="Rhea" id="RHEA-COMP:10167"/>
        <dbReference type="Rhea" id="RHEA-COMP:10193"/>
        <dbReference type="ChEBI" id="CHEBI:15378"/>
        <dbReference type="ChEBI" id="CHEBI:15636"/>
        <dbReference type="ChEBI" id="CHEBI:57453"/>
        <dbReference type="ChEBI" id="CHEBI:57783"/>
        <dbReference type="ChEBI" id="CHEBI:58349"/>
        <dbReference type="ChEBI" id="CHEBI:65315"/>
        <dbReference type="ChEBI" id="CHEBI:74447"/>
        <dbReference type="EC" id="2.1.1.74"/>
    </reaction>
</comment>
<dbReference type="GO" id="GO:0005829">
    <property type="term" value="C:cytosol"/>
    <property type="evidence" value="ECO:0007669"/>
    <property type="project" value="TreeGrafter"/>
</dbReference>
<keyword evidence="6 10" id="KW-0819">tRNA processing</keyword>
<dbReference type="NCBIfam" id="TIGR00137">
    <property type="entry name" value="gid_trmFO"/>
    <property type="match status" value="1"/>
</dbReference>
<reference evidence="12" key="1">
    <citation type="submission" date="2020-10" db="EMBL/GenBank/DDBJ databases">
        <authorList>
            <person name="Gilroy R."/>
        </authorList>
    </citation>
    <scope>NUCLEOTIDE SEQUENCE</scope>
    <source>
        <strain evidence="12">CHK199-13235</strain>
    </source>
</reference>
<evidence type="ECO:0000256" key="9">
    <source>
        <dbReference type="ARBA" id="ARBA00023027"/>
    </source>
</evidence>
<evidence type="ECO:0000259" key="11">
    <source>
        <dbReference type="Pfam" id="PF01134"/>
    </source>
</evidence>
<keyword evidence="3 10" id="KW-0489">Methyltransferase</keyword>
<reference evidence="12" key="2">
    <citation type="journal article" date="2021" name="PeerJ">
        <title>Extensive microbial diversity within the chicken gut microbiome revealed by metagenomics and culture.</title>
        <authorList>
            <person name="Gilroy R."/>
            <person name="Ravi A."/>
            <person name="Getino M."/>
            <person name="Pursley I."/>
            <person name="Horton D.L."/>
            <person name="Alikhan N.F."/>
            <person name="Baker D."/>
            <person name="Gharbi K."/>
            <person name="Hall N."/>
            <person name="Watson M."/>
            <person name="Adriaenssens E.M."/>
            <person name="Foster-Nyarko E."/>
            <person name="Jarju S."/>
            <person name="Secka A."/>
            <person name="Antonio M."/>
            <person name="Oren A."/>
            <person name="Chaudhuri R.R."/>
            <person name="La Ragione R."/>
            <person name="Hildebrand F."/>
            <person name="Pallen M.J."/>
        </authorList>
    </citation>
    <scope>NUCLEOTIDE SEQUENCE</scope>
    <source>
        <strain evidence="12">CHK199-13235</strain>
    </source>
</reference>
<keyword evidence="5 10" id="KW-0808">Transferase</keyword>
<feature type="binding site" evidence="10">
    <location>
        <begin position="7"/>
        <end position="12"/>
    </location>
    <ligand>
        <name>FAD</name>
        <dbReference type="ChEBI" id="CHEBI:57692"/>
    </ligand>
</feature>
<evidence type="ECO:0000256" key="10">
    <source>
        <dbReference type="HAMAP-Rule" id="MF_01037"/>
    </source>
</evidence>
<evidence type="ECO:0000313" key="13">
    <source>
        <dbReference type="Proteomes" id="UP000824002"/>
    </source>
</evidence>
<evidence type="ECO:0000256" key="3">
    <source>
        <dbReference type="ARBA" id="ARBA00022603"/>
    </source>
</evidence>
<dbReference type="EMBL" id="DVJP01000045">
    <property type="protein sequence ID" value="HIS76514.1"/>
    <property type="molecule type" value="Genomic_DNA"/>
</dbReference>
<dbReference type="SUPFAM" id="SSF51905">
    <property type="entry name" value="FAD/NAD(P)-binding domain"/>
    <property type="match status" value="1"/>
</dbReference>
<evidence type="ECO:0000256" key="8">
    <source>
        <dbReference type="ARBA" id="ARBA00022857"/>
    </source>
</evidence>
<dbReference type="AlphaFoldDB" id="A0A9D1FMZ5"/>
<dbReference type="GO" id="GO:0002098">
    <property type="term" value="P:tRNA wobble uridine modification"/>
    <property type="evidence" value="ECO:0007669"/>
    <property type="project" value="TreeGrafter"/>
</dbReference>
<comment type="catalytic activity">
    <reaction evidence="10">
        <text>uridine(54) in tRNA + (6R)-5,10-methylene-5,6,7,8-tetrahydrofolate + NADH + H(+) = 5-methyluridine(54) in tRNA + (6S)-5,6,7,8-tetrahydrofolate + NAD(+)</text>
        <dbReference type="Rhea" id="RHEA:16873"/>
        <dbReference type="Rhea" id="RHEA-COMP:10167"/>
        <dbReference type="Rhea" id="RHEA-COMP:10193"/>
        <dbReference type="ChEBI" id="CHEBI:15378"/>
        <dbReference type="ChEBI" id="CHEBI:15636"/>
        <dbReference type="ChEBI" id="CHEBI:57453"/>
        <dbReference type="ChEBI" id="CHEBI:57540"/>
        <dbReference type="ChEBI" id="CHEBI:57945"/>
        <dbReference type="ChEBI" id="CHEBI:65315"/>
        <dbReference type="ChEBI" id="CHEBI:74447"/>
        <dbReference type="EC" id="2.1.1.74"/>
    </reaction>
</comment>
<feature type="domain" description="MnmG N-terminal" evidence="11">
    <location>
        <begin position="3"/>
        <end position="365"/>
    </location>
</feature>
<evidence type="ECO:0000313" key="12">
    <source>
        <dbReference type="EMBL" id="HIS76514.1"/>
    </source>
</evidence>
<dbReference type="NCBIfam" id="NF003739">
    <property type="entry name" value="PRK05335.1"/>
    <property type="match status" value="1"/>
</dbReference>
<comment type="similarity">
    <text evidence="10">Belongs to the MnmG family. TrmFO subfamily.</text>
</comment>
<comment type="function">
    <text evidence="10">Catalyzes the folate-dependent formation of 5-methyl-uridine at position 54 (M-5-U54) in all tRNAs.</text>
</comment>
<comment type="caution">
    <text evidence="12">The sequence shown here is derived from an EMBL/GenBank/DDBJ whole genome shotgun (WGS) entry which is preliminary data.</text>
</comment>
<keyword evidence="8 10" id="KW-0521">NADP</keyword>